<sequence length="81" mass="8544">MKLILKRVAPEIEVTCLSDSSSRFVLGKPGGCSPFALHAESGEVLPCQVSTTMISEPGEPVRLTVVFTVDGDKLVVQGDGL</sequence>
<protein>
    <recommendedName>
        <fullName evidence="3">Lipoprotein</fullName>
    </recommendedName>
</protein>
<reference evidence="1 2" key="1">
    <citation type="submission" date="2022-05" db="EMBL/GenBank/DDBJ databases">
        <title>Novel Pseudomonas spp. Isolated from a Rainbow Trout Aquaculture Facility.</title>
        <authorList>
            <person name="Testerman T."/>
            <person name="Graf J."/>
        </authorList>
    </citation>
    <scope>NUCLEOTIDE SEQUENCE [LARGE SCALE GENOMIC DNA]</scope>
    <source>
        <strain evidence="1 2">ID681</strain>
    </source>
</reference>
<evidence type="ECO:0008006" key="3">
    <source>
        <dbReference type="Google" id="ProtNLM"/>
    </source>
</evidence>
<dbReference type="EMBL" id="JAMDGY010000009">
    <property type="protein sequence ID" value="MDD0989405.1"/>
    <property type="molecule type" value="Genomic_DNA"/>
</dbReference>
<organism evidence="1 2">
    <name type="scientific">Pseudomonas fontis</name>
    <dbReference type="NCBI Taxonomy" id="2942633"/>
    <lineage>
        <taxon>Bacteria</taxon>
        <taxon>Pseudomonadati</taxon>
        <taxon>Pseudomonadota</taxon>
        <taxon>Gammaproteobacteria</taxon>
        <taxon>Pseudomonadales</taxon>
        <taxon>Pseudomonadaceae</taxon>
        <taxon>Pseudomonas</taxon>
    </lineage>
</organism>
<comment type="caution">
    <text evidence="1">The sequence shown here is derived from an EMBL/GenBank/DDBJ whole genome shotgun (WGS) entry which is preliminary data.</text>
</comment>
<name>A0ABT5NLJ1_9PSED</name>
<dbReference type="Proteomes" id="UP001148203">
    <property type="component" value="Unassembled WGS sequence"/>
</dbReference>
<dbReference type="RefSeq" id="WP_273911417.1">
    <property type="nucleotide sequence ID" value="NZ_JAMDGX010000040.1"/>
</dbReference>
<accession>A0ABT5NLJ1</accession>
<evidence type="ECO:0000313" key="2">
    <source>
        <dbReference type="Proteomes" id="UP001148203"/>
    </source>
</evidence>
<evidence type="ECO:0000313" key="1">
    <source>
        <dbReference type="EMBL" id="MDD0989405.1"/>
    </source>
</evidence>
<gene>
    <name evidence="1" type="ORF">M5G11_02525</name>
</gene>
<keyword evidence="2" id="KW-1185">Reference proteome</keyword>
<proteinExistence type="predicted"/>